<dbReference type="PANTHER" id="PTHR30146:SF109">
    <property type="entry name" value="HTH-TYPE TRANSCRIPTIONAL REGULATOR GALS"/>
    <property type="match status" value="1"/>
</dbReference>
<dbReference type="Proteomes" id="UP000032076">
    <property type="component" value="Unassembled WGS sequence"/>
</dbReference>
<dbReference type="CDD" id="cd01392">
    <property type="entry name" value="HTH_LacI"/>
    <property type="match status" value="1"/>
</dbReference>
<protein>
    <recommendedName>
        <fullName evidence="4">HTH lacI-type domain-containing protein</fullName>
    </recommendedName>
</protein>
<dbReference type="AlphaFoldDB" id="A0ABD4A6G8"/>
<dbReference type="InterPro" id="IPR000843">
    <property type="entry name" value="HTH_LacI"/>
</dbReference>
<dbReference type="InterPro" id="IPR046335">
    <property type="entry name" value="LacI/GalR-like_sensor"/>
</dbReference>
<dbReference type="Gene3D" id="1.10.260.40">
    <property type="entry name" value="lambda repressor-like DNA-binding domains"/>
    <property type="match status" value="1"/>
</dbReference>
<dbReference type="CDD" id="cd06267">
    <property type="entry name" value="PBP1_LacI_sugar_binding-like"/>
    <property type="match status" value="1"/>
</dbReference>
<feature type="domain" description="HTH lacI-type" evidence="4">
    <location>
        <begin position="3"/>
        <end position="58"/>
    </location>
</feature>
<dbReference type="GO" id="GO:0006355">
    <property type="term" value="P:regulation of DNA-templated transcription"/>
    <property type="evidence" value="ECO:0007669"/>
    <property type="project" value="UniProtKB-ARBA"/>
</dbReference>
<dbReference type="PROSITE" id="PS50932">
    <property type="entry name" value="HTH_LACI_2"/>
    <property type="match status" value="1"/>
</dbReference>
<proteinExistence type="predicted"/>
<dbReference type="SMART" id="SM00354">
    <property type="entry name" value="HTH_LACI"/>
    <property type="match status" value="1"/>
</dbReference>
<name>A0ABD4A6G8_9BACI</name>
<dbReference type="Pfam" id="PF00356">
    <property type="entry name" value="LacI"/>
    <property type="match status" value="1"/>
</dbReference>
<dbReference type="Pfam" id="PF13377">
    <property type="entry name" value="Peripla_BP_3"/>
    <property type="match status" value="1"/>
</dbReference>
<dbReference type="SUPFAM" id="SSF47413">
    <property type="entry name" value="lambda repressor-like DNA-binding domains"/>
    <property type="match status" value="1"/>
</dbReference>
<dbReference type="InterPro" id="IPR028082">
    <property type="entry name" value="Peripla_BP_I"/>
</dbReference>
<keyword evidence="1" id="KW-0805">Transcription regulation</keyword>
<keyword evidence="2" id="KW-0238">DNA-binding</keyword>
<dbReference type="GO" id="GO:0003677">
    <property type="term" value="F:DNA binding"/>
    <property type="evidence" value="ECO:0007669"/>
    <property type="project" value="UniProtKB-KW"/>
</dbReference>
<reference evidence="5 6" key="1">
    <citation type="submission" date="2015-01" db="EMBL/GenBank/DDBJ databases">
        <title>Draft Genome Sequences of Four Bacillus thermoamylovorans Strains, Isolated From Food Products.</title>
        <authorList>
            <person name="Krawcyk A.O."/>
            <person name="Berendsen E.M."/>
            <person name="Eijlander R.T."/>
            <person name="de Jong A."/>
            <person name="Wells-Bennik M."/>
            <person name="Kuipers O.P."/>
        </authorList>
    </citation>
    <scope>NUCLEOTIDE SEQUENCE [LARGE SCALE GENOMIC DNA]</scope>
    <source>
        <strain evidence="5 6">B4167</strain>
    </source>
</reference>
<evidence type="ECO:0000313" key="6">
    <source>
        <dbReference type="Proteomes" id="UP000032076"/>
    </source>
</evidence>
<evidence type="ECO:0000259" key="4">
    <source>
        <dbReference type="PROSITE" id="PS50932"/>
    </source>
</evidence>
<dbReference type="RefSeq" id="WP_043988562.1">
    <property type="nucleotide sequence ID" value="NZ_JAMAYU010000017.1"/>
</dbReference>
<evidence type="ECO:0000256" key="2">
    <source>
        <dbReference type="ARBA" id="ARBA00023125"/>
    </source>
</evidence>
<evidence type="ECO:0000256" key="1">
    <source>
        <dbReference type="ARBA" id="ARBA00023015"/>
    </source>
</evidence>
<accession>A0ABD4A6G8</accession>
<dbReference type="EMBL" id="JXLU01000081">
    <property type="protein sequence ID" value="KIO72767.1"/>
    <property type="molecule type" value="Genomic_DNA"/>
</dbReference>
<evidence type="ECO:0000313" key="5">
    <source>
        <dbReference type="EMBL" id="KIO72767.1"/>
    </source>
</evidence>
<dbReference type="InterPro" id="IPR010982">
    <property type="entry name" value="Lambda_DNA-bd_dom_sf"/>
</dbReference>
<organism evidence="5 6">
    <name type="scientific">Caldibacillus thermoamylovorans</name>
    <dbReference type="NCBI Taxonomy" id="35841"/>
    <lineage>
        <taxon>Bacteria</taxon>
        <taxon>Bacillati</taxon>
        <taxon>Bacillota</taxon>
        <taxon>Bacilli</taxon>
        <taxon>Bacillales</taxon>
        <taxon>Bacillaceae</taxon>
        <taxon>Caldibacillus</taxon>
    </lineage>
</organism>
<comment type="caution">
    <text evidence="5">The sequence shown here is derived from an EMBL/GenBank/DDBJ whole genome shotgun (WGS) entry which is preliminary data.</text>
</comment>
<dbReference type="Gene3D" id="3.40.50.2300">
    <property type="match status" value="2"/>
</dbReference>
<gene>
    <name evidence="5" type="ORF">B4167_2709</name>
</gene>
<dbReference type="SUPFAM" id="SSF53822">
    <property type="entry name" value="Periplasmic binding protein-like I"/>
    <property type="match status" value="1"/>
</dbReference>
<sequence>MKVTIKMIAEEAGVSMTTVTNVLKNRTDRVSKEKIELINDIIKKYNYTPNMNARSLANSSSNLIGLLYHSVGGRIDFSDPFVSELLAGIEEKTKDNGYFVLVYNIETVDDVIKVQKNWKFEGFIIVGLSENSFEEIHKNIPSDTPIVFVDTHLTAEMEKEFINLPNRYIISSEDRQAGYEATKFLISQGHRKIGFLGFTFNENEPGVINERFYGFKKALQESSISFDYRFFFTDKEFEKITDVLEEITALVVSSDYLAINLIHYLRMRGLYDKKKLSIIGFDDVSYAKFLDPPLTTIRLNQKNKGIIAFNLLNKAIHGESVDKITNLSGDLIVRESVTNVASKIGKQARRKNEK</sequence>
<evidence type="ECO:0000256" key="3">
    <source>
        <dbReference type="ARBA" id="ARBA00023163"/>
    </source>
</evidence>
<keyword evidence="3" id="KW-0804">Transcription</keyword>
<dbReference type="PANTHER" id="PTHR30146">
    <property type="entry name" value="LACI-RELATED TRANSCRIPTIONAL REPRESSOR"/>
    <property type="match status" value="1"/>
</dbReference>